<feature type="region of interest" description="Disordered" evidence="1">
    <location>
        <begin position="49"/>
        <end position="70"/>
    </location>
</feature>
<accession>A0A368QQ40</accession>
<name>A0A368QQ40_SETIT</name>
<organism evidence="2">
    <name type="scientific">Setaria italica</name>
    <name type="common">Foxtail millet</name>
    <name type="synonym">Panicum italicum</name>
    <dbReference type="NCBI Taxonomy" id="4555"/>
    <lineage>
        <taxon>Eukaryota</taxon>
        <taxon>Viridiplantae</taxon>
        <taxon>Streptophyta</taxon>
        <taxon>Embryophyta</taxon>
        <taxon>Tracheophyta</taxon>
        <taxon>Spermatophyta</taxon>
        <taxon>Magnoliopsida</taxon>
        <taxon>Liliopsida</taxon>
        <taxon>Poales</taxon>
        <taxon>Poaceae</taxon>
        <taxon>PACMAD clade</taxon>
        <taxon>Panicoideae</taxon>
        <taxon>Panicodae</taxon>
        <taxon>Paniceae</taxon>
        <taxon>Cenchrinae</taxon>
        <taxon>Setaria</taxon>
    </lineage>
</organism>
<evidence type="ECO:0000256" key="1">
    <source>
        <dbReference type="SAM" id="MobiDB-lite"/>
    </source>
</evidence>
<reference evidence="2" key="1">
    <citation type="journal article" date="2012" name="Nat. Biotechnol.">
        <title>Reference genome sequence of the model plant Setaria.</title>
        <authorList>
            <person name="Bennetzen J.L."/>
            <person name="Schmutz J."/>
            <person name="Wang H."/>
            <person name="Percifield R."/>
            <person name="Hawkins J."/>
            <person name="Pontaroli A.C."/>
            <person name="Estep M."/>
            <person name="Feng L."/>
            <person name="Vaughn J.N."/>
            <person name="Grimwood J."/>
            <person name="Jenkins J."/>
            <person name="Barry K."/>
            <person name="Lindquist E."/>
            <person name="Hellsten U."/>
            <person name="Deshpande S."/>
            <person name="Wang X."/>
            <person name="Wu X."/>
            <person name="Mitros T."/>
            <person name="Triplett J."/>
            <person name="Yang X."/>
            <person name="Ye C.Y."/>
            <person name="Mauro-Herrera M."/>
            <person name="Wang L."/>
            <person name="Li P."/>
            <person name="Sharma M."/>
            <person name="Sharma R."/>
            <person name="Ronald P.C."/>
            <person name="Panaud O."/>
            <person name="Kellogg E.A."/>
            <person name="Brutnell T.P."/>
            <person name="Doust A.N."/>
            <person name="Tuskan G.A."/>
            <person name="Rokhsar D."/>
            <person name="Devos K.M."/>
        </authorList>
    </citation>
    <scope>NUCLEOTIDE SEQUENCE [LARGE SCALE GENOMIC DNA]</scope>
    <source>
        <strain evidence="2">Yugu1</strain>
    </source>
</reference>
<dbReference type="EMBL" id="CM003531">
    <property type="protein sequence ID" value="RCV19934.1"/>
    <property type="molecule type" value="Genomic_DNA"/>
</dbReference>
<reference evidence="2" key="2">
    <citation type="submission" date="2015-07" db="EMBL/GenBank/DDBJ databases">
        <authorList>
            <person name="Noorani M."/>
        </authorList>
    </citation>
    <scope>NUCLEOTIDE SEQUENCE</scope>
    <source>
        <strain evidence="2">Yugu1</strain>
    </source>
</reference>
<sequence>MPGFARRRDLLPPAAREMGVDYCMVLNVDREAGDDGLNTLAAWQVARTLRQQSGRRQRPSSSTSMGHTRLPTPPSHFLPFQFTFYCKDYCFICCQWRFDPQLLCQLTKQFNNII</sequence>
<dbReference type="AlphaFoldDB" id="A0A368QQ40"/>
<evidence type="ECO:0000313" key="2">
    <source>
        <dbReference type="EMBL" id="RCV19934.1"/>
    </source>
</evidence>
<protein>
    <submittedName>
        <fullName evidence="2">Uncharacterized protein</fullName>
    </submittedName>
</protein>
<proteinExistence type="predicted"/>
<gene>
    <name evidence="2" type="ORF">SETIT_4G016100v2</name>
</gene>